<proteinExistence type="predicted"/>
<dbReference type="RefSeq" id="WP_349967735.1">
    <property type="nucleotide sequence ID" value="NZ_CP157942.1"/>
</dbReference>
<accession>A0AAU7Q397</accession>
<sequence>MLKVVLKGYKELLLQKKTEVIIDQIEVILKLIKDEDLERLGKISEVDN</sequence>
<dbReference type="AlphaFoldDB" id="A0AAU7Q397"/>
<dbReference type="EMBL" id="CP157942">
    <property type="protein sequence ID" value="XBS67197.1"/>
    <property type="molecule type" value="Genomic_DNA"/>
</dbReference>
<name>A0AAU7Q397_9RICK</name>
<gene>
    <name evidence="1" type="ORF">ABLO99_00300</name>
</gene>
<evidence type="ECO:0000313" key="1">
    <source>
        <dbReference type="EMBL" id="XBS67197.1"/>
    </source>
</evidence>
<protein>
    <submittedName>
        <fullName evidence="1">Uncharacterized protein</fullName>
    </submittedName>
</protein>
<reference evidence="1" key="1">
    <citation type="submission" date="2024-06" db="EMBL/GenBank/DDBJ databases">
        <authorList>
            <person name="Dussert Y."/>
            <person name="Peccoud J."/>
            <person name="Pigeault R."/>
        </authorList>
    </citation>
    <scope>NUCLEOTIDE SEQUENCE</scope>
    <source>
        <strain evidence="1">WArc</strain>
    </source>
</reference>
<organism evidence="1">
    <name type="scientific">Wolbachia endosymbiont of Armadillidium arcangelii</name>
    <dbReference type="NCBI Taxonomy" id="3158571"/>
    <lineage>
        <taxon>Bacteria</taxon>
        <taxon>Pseudomonadati</taxon>
        <taxon>Pseudomonadota</taxon>
        <taxon>Alphaproteobacteria</taxon>
        <taxon>Rickettsiales</taxon>
        <taxon>Anaplasmataceae</taxon>
        <taxon>Wolbachieae</taxon>
        <taxon>Wolbachia</taxon>
    </lineage>
</organism>